<evidence type="ECO:0000313" key="3">
    <source>
        <dbReference type="EMBL" id="TYB75269.1"/>
    </source>
</evidence>
<name>A0A5D0R2L6_9FLAO</name>
<dbReference type="Proteomes" id="UP000324358">
    <property type="component" value="Unassembled WGS sequence"/>
</dbReference>
<keyword evidence="2" id="KW-0812">Transmembrane</keyword>
<organism evidence="3 4">
    <name type="scientific">Bizionia algoritergicola</name>
    <dbReference type="NCBI Taxonomy" id="291187"/>
    <lineage>
        <taxon>Bacteria</taxon>
        <taxon>Pseudomonadati</taxon>
        <taxon>Bacteroidota</taxon>
        <taxon>Flavobacteriia</taxon>
        <taxon>Flavobacteriales</taxon>
        <taxon>Flavobacteriaceae</taxon>
        <taxon>Bizionia</taxon>
    </lineage>
</organism>
<keyword evidence="2" id="KW-1133">Transmembrane helix</keyword>
<comment type="caution">
    <text evidence="3">The sequence shown here is derived from an EMBL/GenBank/DDBJ whole genome shotgun (WGS) entry which is preliminary data.</text>
</comment>
<gene>
    <name evidence="3" type="ORF">ES675_03845</name>
</gene>
<keyword evidence="2" id="KW-0472">Membrane</keyword>
<keyword evidence="4" id="KW-1185">Reference proteome</keyword>
<dbReference type="EMBL" id="VSKL01000001">
    <property type="protein sequence ID" value="TYB75269.1"/>
    <property type="molecule type" value="Genomic_DNA"/>
</dbReference>
<dbReference type="OrthoDB" id="1452999at2"/>
<feature type="transmembrane region" description="Helical" evidence="2">
    <location>
        <begin position="73"/>
        <end position="91"/>
    </location>
</feature>
<feature type="region of interest" description="Disordered" evidence="1">
    <location>
        <begin position="1"/>
        <end position="30"/>
    </location>
</feature>
<evidence type="ECO:0000256" key="2">
    <source>
        <dbReference type="SAM" id="Phobius"/>
    </source>
</evidence>
<protein>
    <submittedName>
        <fullName evidence="3">Uncharacterized protein</fullName>
    </submittedName>
</protein>
<proteinExistence type="predicted"/>
<sequence>MAHGSLSHFKAALERKKSRDAKRRKTFDDGSQAYKSLDAKTEYSFPELSDAEMETVKEDIRKKLEADKRKERLIGAVIIVTVVIALAYFIYKKA</sequence>
<evidence type="ECO:0000313" key="4">
    <source>
        <dbReference type="Proteomes" id="UP000324358"/>
    </source>
</evidence>
<dbReference type="AlphaFoldDB" id="A0A5D0R2L6"/>
<dbReference type="RefSeq" id="WP_066247384.1">
    <property type="nucleotide sequence ID" value="NZ_VSKL01000001.1"/>
</dbReference>
<reference evidence="3 4" key="1">
    <citation type="submission" date="2019-08" db="EMBL/GenBank/DDBJ databases">
        <title>Genomes of Antarctic Bizionia species.</title>
        <authorList>
            <person name="Bowman J.P."/>
        </authorList>
    </citation>
    <scope>NUCLEOTIDE SEQUENCE [LARGE SCALE GENOMIC DNA]</scope>
    <source>
        <strain evidence="3 4">APA-1</strain>
    </source>
</reference>
<evidence type="ECO:0000256" key="1">
    <source>
        <dbReference type="SAM" id="MobiDB-lite"/>
    </source>
</evidence>
<accession>A0A5D0R2L6</accession>